<feature type="transmembrane region" description="Helical" evidence="7">
    <location>
        <begin position="395"/>
        <end position="415"/>
    </location>
</feature>
<keyword evidence="4 7" id="KW-1133">Transmembrane helix</keyword>
<comment type="similarity">
    <text evidence="2">Belongs to the purine-cytosine permease (2.A.39) family.</text>
</comment>
<comment type="caution">
    <text evidence="8">The sequence shown here is derived from an EMBL/GenBank/DDBJ whole genome shotgun (WGS) entry which is preliminary data.</text>
</comment>
<dbReference type="Proteomes" id="UP001501842">
    <property type="component" value="Unassembled WGS sequence"/>
</dbReference>
<dbReference type="Pfam" id="PF02133">
    <property type="entry name" value="Transp_cyt_pur"/>
    <property type="match status" value="1"/>
</dbReference>
<evidence type="ECO:0000256" key="3">
    <source>
        <dbReference type="ARBA" id="ARBA00022692"/>
    </source>
</evidence>
<dbReference type="Gene3D" id="1.10.4160.10">
    <property type="entry name" value="Hydantoin permease"/>
    <property type="match status" value="1"/>
</dbReference>
<protein>
    <submittedName>
        <fullName evidence="8">Hydroxymethylpyrimidine transporter CytX</fullName>
    </submittedName>
</protein>
<feature type="region of interest" description="Disordered" evidence="6">
    <location>
        <begin position="1"/>
        <end position="29"/>
    </location>
</feature>
<evidence type="ECO:0000256" key="2">
    <source>
        <dbReference type="ARBA" id="ARBA00008974"/>
    </source>
</evidence>
<evidence type="ECO:0000256" key="5">
    <source>
        <dbReference type="ARBA" id="ARBA00023136"/>
    </source>
</evidence>
<feature type="transmembrane region" description="Helical" evidence="7">
    <location>
        <begin position="181"/>
        <end position="199"/>
    </location>
</feature>
<dbReference type="EMBL" id="BAAATZ010000002">
    <property type="protein sequence ID" value="GAA2718794.1"/>
    <property type="molecule type" value="Genomic_DNA"/>
</dbReference>
<name>A0ABP6G817_9ACTN</name>
<evidence type="ECO:0000313" key="9">
    <source>
        <dbReference type="Proteomes" id="UP001501842"/>
    </source>
</evidence>
<dbReference type="PANTHER" id="PTHR30569:SF0">
    <property type="entry name" value="CYTOSINE PERMEASE"/>
    <property type="match status" value="1"/>
</dbReference>
<comment type="subcellular location">
    <subcellularLocation>
        <location evidence="1">Membrane</location>
        <topology evidence="1">Multi-pass membrane protein</topology>
    </subcellularLocation>
</comment>
<feature type="transmembrane region" description="Helical" evidence="7">
    <location>
        <begin position="362"/>
        <end position="383"/>
    </location>
</feature>
<feature type="transmembrane region" description="Helical" evidence="7">
    <location>
        <begin position="292"/>
        <end position="310"/>
    </location>
</feature>
<dbReference type="RefSeq" id="WP_344448190.1">
    <property type="nucleotide sequence ID" value="NZ_BAAATZ010000002.1"/>
</dbReference>
<feature type="transmembrane region" description="Helical" evidence="7">
    <location>
        <begin position="77"/>
        <end position="100"/>
    </location>
</feature>
<feature type="transmembrane region" description="Helical" evidence="7">
    <location>
        <begin position="156"/>
        <end position="174"/>
    </location>
</feature>
<gene>
    <name evidence="8" type="primary">cytX</name>
    <name evidence="8" type="ORF">GCM10010439_02580</name>
</gene>
<sequence>MPSVTLENGDDSSRGPVAPGSPDPHEAPLTLDEPAPRVLSFWDQSAFWANLGVSLFAFSGAYTVLAPDLDGTLRLSIAAGIVAMIVGTLLGGLMLGLAAVPGARTGRPAMVLLRGLFGARLSYVPTVLNIAQLIGWGTFELIVISEAARELFGGGPRWLFVLVAGALTTVLTIWPLGSVRLLRRFVTVAVMISLVWFYIQFFREGLPDLTANPGPSGGAPFGTDWSMFWIATDAALAVSISWVPLAADYTRHSRSEKAAFGAASGAYALTQIIAYVLGLFALALAIDGGGVYQPFLTVTLGAVFFFVFVLREADQSFANVYSTALSIQNLLPRVDRRVLSIGLGALITVLALMLNMGNYAGFLSLIGSVFVPMLGVLAADFFLRARGVWNTGSDAPSRWGMIGAWLVGFAVYQLINPGTVSWWSAFWTDVQTLLHFTPQPWMSASLLSFLTAALAALLIGRLDRSEPVPPKS</sequence>
<feature type="transmembrane region" description="Helical" evidence="7">
    <location>
        <begin position="441"/>
        <end position="462"/>
    </location>
</feature>
<accession>A0ABP6G817</accession>
<evidence type="ECO:0000256" key="4">
    <source>
        <dbReference type="ARBA" id="ARBA00022989"/>
    </source>
</evidence>
<evidence type="ECO:0000256" key="6">
    <source>
        <dbReference type="SAM" id="MobiDB-lite"/>
    </source>
</evidence>
<keyword evidence="3 7" id="KW-0812">Transmembrane</keyword>
<reference evidence="9" key="1">
    <citation type="journal article" date="2019" name="Int. J. Syst. Evol. Microbiol.">
        <title>The Global Catalogue of Microorganisms (GCM) 10K type strain sequencing project: providing services to taxonomists for standard genome sequencing and annotation.</title>
        <authorList>
            <consortium name="The Broad Institute Genomics Platform"/>
            <consortium name="The Broad Institute Genome Sequencing Center for Infectious Disease"/>
            <person name="Wu L."/>
            <person name="Ma J."/>
        </authorList>
    </citation>
    <scope>NUCLEOTIDE SEQUENCE [LARGE SCALE GENOMIC DNA]</scope>
    <source>
        <strain evidence="9">JCM 8201</strain>
    </source>
</reference>
<dbReference type="InterPro" id="IPR001248">
    <property type="entry name" value="Pur-cyt_permease"/>
</dbReference>
<proteinExistence type="inferred from homology"/>
<feature type="transmembrane region" description="Helical" evidence="7">
    <location>
        <begin position="259"/>
        <end position="286"/>
    </location>
</feature>
<evidence type="ECO:0000256" key="1">
    <source>
        <dbReference type="ARBA" id="ARBA00004141"/>
    </source>
</evidence>
<evidence type="ECO:0000256" key="7">
    <source>
        <dbReference type="SAM" id="Phobius"/>
    </source>
</evidence>
<feature type="transmembrane region" description="Helical" evidence="7">
    <location>
        <begin position="227"/>
        <end position="247"/>
    </location>
</feature>
<feature type="transmembrane region" description="Helical" evidence="7">
    <location>
        <begin position="47"/>
        <end position="65"/>
    </location>
</feature>
<keyword evidence="5 7" id="KW-0472">Membrane</keyword>
<dbReference type="PANTHER" id="PTHR30569">
    <property type="entry name" value="CYTOSINE TRANSPORTER CODB"/>
    <property type="match status" value="1"/>
</dbReference>
<keyword evidence="9" id="KW-1185">Reference proteome</keyword>
<organism evidence="8 9">
    <name type="scientific">Actinocorallia aurantiaca</name>
    <dbReference type="NCBI Taxonomy" id="46204"/>
    <lineage>
        <taxon>Bacteria</taxon>
        <taxon>Bacillati</taxon>
        <taxon>Actinomycetota</taxon>
        <taxon>Actinomycetes</taxon>
        <taxon>Streptosporangiales</taxon>
        <taxon>Thermomonosporaceae</taxon>
        <taxon>Actinocorallia</taxon>
    </lineage>
</organism>
<feature type="transmembrane region" description="Helical" evidence="7">
    <location>
        <begin position="338"/>
        <end position="356"/>
    </location>
</feature>
<feature type="transmembrane region" description="Helical" evidence="7">
    <location>
        <begin position="121"/>
        <end position="144"/>
    </location>
</feature>
<dbReference type="InterPro" id="IPR030191">
    <property type="entry name" value="CodB"/>
</dbReference>
<evidence type="ECO:0000313" key="8">
    <source>
        <dbReference type="EMBL" id="GAA2718794.1"/>
    </source>
</evidence>